<evidence type="ECO:0000256" key="4">
    <source>
        <dbReference type="ARBA" id="ARBA00022840"/>
    </source>
</evidence>
<dbReference type="InterPro" id="IPR010488">
    <property type="entry name" value="Zeta_toxin_domain"/>
</dbReference>
<reference evidence="8 9" key="1">
    <citation type="submission" date="2020-08" db="EMBL/GenBank/DDBJ databases">
        <title>A Genomic Blueprint of the Chicken Gut Microbiome.</title>
        <authorList>
            <person name="Gilroy R."/>
            <person name="Ravi A."/>
            <person name="Getino M."/>
            <person name="Pursley I."/>
            <person name="Horton D.L."/>
            <person name="Alikhan N.-F."/>
            <person name="Baker D."/>
            <person name="Gharbi K."/>
            <person name="Hall N."/>
            <person name="Watson M."/>
            <person name="Adriaenssens E.M."/>
            <person name="Foster-Nyarko E."/>
            <person name="Jarju S."/>
            <person name="Secka A."/>
            <person name="Antonio M."/>
            <person name="Oren A."/>
            <person name="Chaudhuri R."/>
            <person name="La Ragione R.M."/>
            <person name="Hildebrand F."/>
            <person name="Pallen M.J."/>
        </authorList>
    </citation>
    <scope>NUCLEOTIDE SEQUENCE [LARGE SCALE GENOMIC DNA]</scope>
    <source>
        <strain evidence="8 9">A46</strain>
    </source>
</reference>
<dbReference type="Pfam" id="PF06414">
    <property type="entry name" value="Zeta_toxin"/>
    <property type="match status" value="1"/>
</dbReference>
<sequence>MTYIPTSVIYQTNSEYVQERRDLHNLIIKKNTESSVSKTPSSAVLSAGGSASGKTFFIEKYFLSSTEENYVLIDSDNIKNELPEYIAEIENKNLDAADIVHEESGHIANSLLDFCIKNNYSFIYDGTMSNLEKYTTLLKKLKKANFMISALYVDIDIDIALERAAIRAFQTGRAVSEIKIRETNLQSAKTFYALISQFDEAVLFNNSKKLGTSEIPFAQKEIHKLKPINFDEYQLFIKKVES</sequence>
<accession>A0ABR8XXR1</accession>
<keyword evidence="9" id="KW-1185">Reference proteome</keyword>
<dbReference type="Gene3D" id="3.40.50.300">
    <property type="entry name" value="P-loop containing nucleotide triphosphate hydrolases"/>
    <property type="match status" value="1"/>
</dbReference>
<comment type="similarity">
    <text evidence="1">Belongs to the zeta toxin family.</text>
</comment>
<feature type="domain" description="Zeta toxin" evidence="7">
    <location>
        <begin position="37"/>
        <end position="202"/>
    </location>
</feature>
<gene>
    <name evidence="8" type="ORF">H9635_07710</name>
</gene>
<keyword evidence="4" id="KW-0067">ATP-binding</keyword>
<name>A0ABR8XXR1_9BACL</name>
<evidence type="ECO:0000256" key="6">
    <source>
        <dbReference type="ARBA" id="ARBA00048178"/>
    </source>
</evidence>
<evidence type="ECO:0000313" key="8">
    <source>
        <dbReference type="EMBL" id="MBD8036624.1"/>
    </source>
</evidence>
<evidence type="ECO:0000256" key="5">
    <source>
        <dbReference type="ARBA" id="ARBA00032897"/>
    </source>
</evidence>
<dbReference type="PANTHER" id="PTHR39206:SF1">
    <property type="entry name" value="SLL8004 PROTEIN"/>
    <property type="match status" value="1"/>
</dbReference>
<dbReference type="RefSeq" id="WP_191699611.1">
    <property type="nucleotide sequence ID" value="NZ_JACSPZ010000003.1"/>
</dbReference>
<dbReference type="Proteomes" id="UP000619101">
    <property type="component" value="Unassembled WGS sequence"/>
</dbReference>
<comment type="caution">
    <text evidence="8">The sequence shown here is derived from an EMBL/GenBank/DDBJ whole genome shotgun (WGS) entry which is preliminary data.</text>
</comment>
<evidence type="ECO:0000313" key="9">
    <source>
        <dbReference type="Proteomes" id="UP000619101"/>
    </source>
</evidence>
<dbReference type="SUPFAM" id="SSF52540">
    <property type="entry name" value="P-loop containing nucleoside triphosphate hydrolases"/>
    <property type="match status" value="1"/>
</dbReference>
<evidence type="ECO:0000256" key="3">
    <source>
        <dbReference type="ARBA" id="ARBA00022741"/>
    </source>
</evidence>
<protein>
    <recommendedName>
        <fullName evidence="5">UDP-N-acetylglucosamine kinase</fullName>
        <ecNumber evidence="2">2.7.1.176</ecNumber>
    </recommendedName>
    <alternativeName>
        <fullName evidence="5">UDP-N-acetylglucosamine kinase</fullName>
    </alternativeName>
</protein>
<evidence type="ECO:0000256" key="1">
    <source>
        <dbReference type="ARBA" id="ARBA00009104"/>
    </source>
</evidence>
<dbReference type="PANTHER" id="PTHR39206">
    <property type="entry name" value="SLL8004 PROTEIN"/>
    <property type="match status" value="1"/>
</dbReference>
<proteinExistence type="inferred from homology"/>
<dbReference type="EC" id="2.7.1.176" evidence="2"/>
<evidence type="ECO:0000256" key="2">
    <source>
        <dbReference type="ARBA" id="ARBA00011963"/>
    </source>
</evidence>
<comment type="catalytic activity">
    <reaction evidence="6">
        <text>UDP-N-acetyl-alpha-D-glucosamine + ATP = UDP-N-acetyl-alpha-D-glucosamine 3'-phosphate + ADP + H(+)</text>
        <dbReference type="Rhea" id="RHEA:32671"/>
        <dbReference type="ChEBI" id="CHEBI:15378"/>
        <dbReference type="ChEBI" id="CHEBI:30616"/>
        <dbReference type="ChEBI" id="CHEBI:57705"/>
        <dbReference type="ChEBI" id="CHEBI:64353"/>
        <dbReference type="ChEBI" id="CHEBI:456216"/>
        <dbReference type="EC" id="2.7.1.176"/>
    </reaction>
</comment>
<organism evidence="8 9">
    <name type="scientific">Solibacillus faecavium</name>
    <dbReference type="NCBI Taxonomy" id="2762221"/>
    <lineage>
        <taxon>Bacteria</taxon>
        <taxon>Bacillati</taxon>
        <taxon>Bacillota</taxon>
        <taxon>Bacilli</taxon>
        <taxon>Bacillales</taxon>
        <taxon>Caryophanaceae</taxon>
        <taxon>Solibacillus</taxon>
    </lineage>
</organism>
<keyword evidence="3" id="KW-0547">Nucleotide-binding</keyword>
<dbReference type="EMBL" id="JACSPZ010000003">
    <property type="protein sequence ID" value="MBD8036624.1"/>
    <property type="molecule type" value="Genomic_DNA"/>
</dbReference>
<evidence type="ECO:0000259" key="7">
    <source>
        <dbReference type="Pfam" id="PF06414"/>
    </source>
</evidence>
<dbReference type="InterPro" id="IPR027417">
    <property type="entry name" value="P-loop_NTPase"/>
</dbReference>